<dbReference type="InterPro" id="IPR016181">
    <property type="entry name" value="Acyl_CoA_acyltransferase"/>
</dbReference>
<dbReference type="InterPro" id="IPR000182">
    <property type="entry name" value="GNAT_dom"/>
</dbReference>
<evidence type="ECO:0000313" key="7">
    <source>
        <dbReference type="Proteomes" id="UP000631312"/>
    </source>
</evidence>
<dbReference type="GO" id="GO:0005840">
    <property type="term" value="C:ribosome"/>
    <property type="evidence" value="ECO:0007669"/>
    <property type="project" value="UniProtKB-KW"/>
</dbReference>
<keyword evidence="7" id="KW-1185">Reference proteome</keyword>
<dbReference type="CDD" id="cd04301">
    <property type="entry name" value="NAT_SF"/>
    <property type="match status" value="1"/>
</dbReference>
<dbReference type="PANTHER" id="PTHR43877:SF1">
    <property type="entry name" value="ACETYLTRANSFERASE"/>
    <property type="match status" value="1"/>
</dbReference>
<feature type="domain" description="N-acetyltransferase" evidence="3">
    <location>
        <begin position="3"/>
        <end position="152"/>
    </location>
</feature>
<reference evidence="4 7" key="2">
    <citation type="submission" date="2021-01" db="EMBL/GenBank/DDBJ databases">
        <title>Whole genome shotgun sequence of Actinoplanes lobatus NBRC 12513.</title>
        <authorList>
            <person name="Komaki H."/>
            <person name="Tamura T."/>
        </authorList>
    </citation>
    <scope>NUCLEOTIDE SEQUENCE [LARGE SCALE GENOMIC DNA]</scope>
    <source>
        <strain evidence="4 7">NBRC 12513</strain>
    </source>
</reference>
<evidence type="ECO:0000256" key="1">
    <source>
        <dbReference type="ARBA" id="ARBA00022679"/>
    </source>
</evidence>
<evidence type="ECO:0000259" key="3">
    <source>
        <dbReference type="PROSITE" id="PS51186"/>
    </source>
</evidence>
<dbReference type="Proteomes" id="UP000631312">
    <property type="component" value="Unassembled WGS sequence"/>
</dbReference>
<dbReference type="Pfam" id="PF00583">
    <property type="entry name" value="Acetyltransf_1"/>
    <property type="match status" value="1"/>
</dbReference>
<evidence type="ECO:0000313" key="4">
    <source>
        <dbReference type="EMBL" id="GIE37984.1"/>
    </source>
</evidence>
<dbReference type="EMBL" id="BOMP01000013">
    <property type="protein sequence ID" value="GIE37984.1"/>
    <property type="molecule type" value="Genomic_DNA"/>
</dbReference>
<evidence type="ECO:0000313" key="6">
    <source>
        <dbReference type="Proteomes" id="UP000590511"/>
    </source>
</evidence>
<protein>
    <submittedName>
        <fullName evidence="4">N-acetyltransferase</fullName>
    </submittedName>
    <submittedName>
        <fullName evidence="5">Ribosomal protein S18 acetylase RimI-like enzyme</fullName>
    </submittedName>
</protein>
<dbReference type="Proteomes" id="UP000590511">
    <property type="component" value="Unassembled WGS sequence"/>
</dbReference>
<dbReference type="GO" id="GO:0016747">
    <property type="term" value="F:acyltransferase activity, transferring groups other than amino-acyl groups"/>
    <property type="evidence" value="ECO:0007669"/>
    <property type="project" value="InterPro"/>
</dbReference>
<sequence length="152" mass="16751">MRIVMRLARVEEAGALTELALRSKAHWGYDELFLKACRDELTLSPGEISSRRTSVAEIDGRIAGFYTLDGQPPEGELGNLWIDPKHLRRGIGRSLWQHAMGVARELGFAAILIDADPNAEGFYLGMGATTVGTTPSTSIPGRVLPRMRFDLR</sequence>
<organism evidence="5 6">
    <name type="scientific">Actinoplanes lobatus</name>
    <dbReference type="NCBI Taxonomy" id="113568"/>
    <lineage>
        <taxon>Bacteria</taxon>
        <taxon>Bacillati</taxon>
        <taxon>Actinomycetota</taxon>
        <taxon>Actinomycetes</taxon>
        <taxon>Micromonosporales</taxon>
        <taxon>Micromonosporaceae</taxon>
        <taxon>Actinoplanes</taxon>
    </lineage>
</organism>
<dbReference type="AlphaFoldDB" id="A0A7W7MKF1"/>
<gene>
    <name evidence="4" type="ORF">Alo02nite_08820</name>
    <name evidence="5" type="ORF">BJ964_007614</name>
</gene>
<keyword evidence="5" id="KW-0689">Ribosomal protein</keyword>
<dbReference type="PANTHER" id="PTHR43877">
    <property type="entry name" value="AMINOALKYLPHOSPHONATE N-ACETYLTRANSFERASE-RELATED-RELATED"/>
    <property type="match status" value="1"/>
</dbReference>
<dbReference type="EMBL" id="JACHNC010000001">
    <property type="protein sequence ID" value="MBB4753453.1"/>
    <property type="molecule type" value="Genomic_DNA"/>
</dbReference>
<dbReference type="RefSeq" id="WP_188125152.1">
    <property type="nucleotide sequence ID" value="NZ_BOMP01000013.1"/>
</dbReference>
<reference evidence="5 6" key="1">
    <citation type="submission" date="2020-08" db="EMBL/GenBank/DDBJ databases">
        <title>Sequencing the genomes of 1000 actinobacteria strains.</title>
        <authorList>
            <person name="Klenk H.-P."/>
        </authorList>
    </citation>
    <scope>NUCLEOTIDE SEQUENCE [LARGE SCALE GENOMIC DNA]</scope>
    <source>
        <strain evidence="5 6">DSM 43150</strain>
    </source>
</reference>
<keyword evidence="2" id="KW-0012">Acyltransferase</keyword>
<dbReference type="InterPro" id="IPR050832">
    <property type="entry name" value="Bact_Acetyltransf"/>
</dbReference>
<proteinExistence type="predicted"/>
<evidence type="ECO:0000256" key="2">
    <source>
        <dbReference type="ARBA" id="ARBA00023315"/>
    </source>
</evidence>
<keyword evidence="5" id="KW-0687">Ribonucleoprotein</keyword>
<comment type="caution">
    <text evidence="5">The sequence shown here is derived from an EMBL/GenBank/DDBJ whole genome shotgun (WGS) entry which is preliminary data.</text>
</comment>
<dbReference type="Gene3D" id="3.40.630.30">
    <property type="match status" value="1"/>
</dbReference>
<evidence type="ECO:0000313" key="5">
    <source>
        <dbReference type="EMBL" id="MBB4753453.1"/>
    </source>
</evidence>
<dbReference type="PROSITE" id="PS51186">
    <property type="entry name" value="GNAT"/>
    <property type="match status" value="1"/>
</dbReference>
<keyword evidence="1" id="KW-0808">Transferase</keyword>
<accession>A0A7W7MKF1</accession>
<dbReference type="SUPFAM" id="SSF55729">
    <property type="entry name" value="Acyl-CoA N-acyltransferases (Nat)"/>
    <property type="match status" value="1"/>
</dbReference>
<name>A0A7W7MKF1_9ACTN</name>